<sequence length="165" mass="17503">MKAIGIAITVFIFFITAAVILICLCKVGQKKKNKGSSVLVAARRRGPVSSGKAYGDGVAMGHHAMDGGGIGDGGGVAILAGAVVFAAAADFAMTKGLDYKHITPEPHNSNNLLDEKKLALRMADQPLRPWTLDLSFTTMGLSHHGDRNRGHATKMDEEDLEFEQG</sequence>
<keyword evidence="4" id="KW-1185">Reference proteome</keyword>
<keyword evidence="2" id="KW-0472">Membrane</keyword>
<dbReference type="AlphaFoldDB" id="A0A834GTN4"/>
<dbReference type="Proteomes" id="UP000626092">
    <property type="component" value="Unassembled WGS sequence"/>
</dbReference>
<gene>
    <name evidence="3" type="ORF">RHSIM_Rhsim06G0186400</name>
</gene>
<accession>A0A834GTN4</accession>
<feature type="compositionally biased region" description="Acidic residues" evidence="1">
    <location>
        <begin position="156"/>
        <end position="165"/>
    </location>
</feature>
<evidence type="ECO:0000256" key="1">
    <source>
        <dbReference type="SAM" id="MobiDB-lite"/>
    </source>
</evidence>
<keyword evidence="2" id="KW-1133">Transmembrane helix</keyword>
<name>A0A834GTN4_RHOSS</name>
<keyword evidence="2" id="KW-0812">Transmembrane</keyword>
<feature type="transmembrane region" description="Helical" evidence="2">
    <location>
        <begin position="6"/>
        <end position="25"/>
    </location>
</feature>
<protein>
    <submittedName>
        <fullName evidence="3">Uncharacterized protein</fullName>
    </submittedName>
</protein>
<reference evidence="3" key="1">
    <citation type="submission" date="2019-11" db="EMBL/GenBank/DDBJ databases">
        <authorList>
            <person name="Liu Y."/>
            <person name="Hou J."/>
            <person name="Li T.-Q."/>
            <person name="Guan C.-H."/>
            <person name="Wu X."/>
            <person name="Wu H.-Z."/>
            <person name="Ling F."/>
            <person name="Zhang R."/>
            <person name="Shi X.-G."/>
            <person name="Ren J.-P."/>
            <person name="Chen E.-F."/>
            <person name="Sun J.-M."/>
        </authorList>
    </citation>
    <scope>NUCLEOTIDE SEQUENCE</scope>
    <source>
        <strain evidence="3">Adult_tree_wgs_1</strain>
        <tissue evidence="3">Leaves</tissue>
    </source>
</reference>
<dbReference type="OrthoDB" id="10599573at2759"/>
<dbReference type="EMBL" id="WJXA01000006">
    <property type="protein sequence ID" value="KAF7140869.1"/>
    <property type="molecule type" value="Genomic_DNA"/>
</dbReference>
<organism evidence="3 4">
    <name type="scientific">Rhododendron simsii</name>
    <name type="common">Sims's rhododendron</name>
    <dbReference type="NCBI Taxonomy" id="118357"/>
    <lineage>
        <taxon>Eukaryota</taxon>
        <taxon>Viridiplantae</taxon>
        <taxon>Streptophyta</taxon>
        <taxon>Embryophyta</taxon>
        <taxon>Tracheophyta</taxon>
        <taxon>Spermatophyta</taxon>
        <taxon>Magnoliopsida</taxon>
        <taxon>eudicotyledons</taxon>
        <taxon>Gunneridae</taxon>
        <taxon>Pentapetalae</taxon>
        <taxon>asterids</taxon>
        <taxon>Ericales</taxon>
        <taxon>Ericaceae</taxon>
        <taxon>Ericoideae</taxon>
        <taxon>Rhodoreae</taxon>
        <taxon>Rhododendron</taxon>
    </lineage>
</organism>
<evidence type="ECO:0000313" key="3">
    <source>
        <dbReference type="EMBL" id="KAF7140869.1"/>
    </source>
</evidence>
<feature type="compositionally biased region" description="Basic and acidic residues" evidence="1">
    <location>
        <begin position="143"/>
        <end position="155"/>
    </location>
</feature>
<evidence type="ECO:0000313" key="4">
    <source>
        <dbReference type="Proteomes" id="UP000626092"/>
    </source>
</evidence>
<evidence type="ECO:0000256" key="2">
    <source>
        <dbReference type="SAM" id="Phobius"/>
    </source>
</evidence>
<feature type="region of interest" description="Disordered" evidence="1">
    <location>
        <begin position="142"/>
        <end position="165"/>
    </location>
</feature>
<comment type="caution">
    <text evidence="3">The sequence shown here is derived from an EMBL/GenBank/DDBJ whole genome shotgun (WGS) entry which is preliminary data.</text>
</comment>
<proteinExistence type="predicted"/>